<reference evidence="1 2" key="1">
    <citation type="journal article" date="2023" name="Sci. Data">
        <title>Genome assembly of the Korean intertidal mud-creeper Batillaria attramentaria.</title>
        <authorList>
            <person name="Patra A.K."/>
            <person name="Ho P.T."/>
            <person name="Jun S."/>
            <person name="Lee S.J."/>
            <person name="Kim Y."/>
            <person name="Won Y.J."/>
        </authorList>
    </citation>
    <scope>NUCLEOTIDE SEQUENCE [LARGE SCALE GENOMIC DNA]</scope>
    <source>
        <strain evidence="1">Wonlab-2016</strain>
    </source>
</reference>
<proteinExistence type="predicted"/>
<accession>A0ABD0K8P9</accession>
<evidence type="ECO:0000313" key="1">
    <source>
        <dbReference type="EMBL" id="KAK7483464.1"/>
    </source>
</evidence>
<comment type="caution">
    <text evidence="1">The sequence shown here is derived from an EMBL/GenBank/DDBJ whole genome shotgun (WGS) entry which is preliminary data.</text>
</comment>
<keyword evidence="2" id="KW-1185">Reference proteome</keyword>
<dbReference type="Proteomes" id="UP001519460">
    <property type="component" value="Unassembled WGS sequence"/>
</dbReference>
<evidence type="ECO:0000313" key="2">
    <source>
        <dbReference type="Proteomes" id="UP001519460"/>
    </source>
</evidence>
<dbReference type="EMBL" id="JACVVK020000226">
    <property type="protein sequence ID" value="KAK7483464.1"/>
    <property type="molecule type" value="Genomic_DNA"/>
</dbReference>
<gene>
    <name evidence="1" type="ORF">BaRGS_00025263</name>
</gene>
<sequence length="130" mass="13976">MASVHDATFVCITDYELSMTNRHVYAALSVGSAALGFVGAAWQLANWGASLCPECGSGPSHDTRLGRLTSSMRGAMLLLIVRLALRGRRPPRTEPKPQQGRVRQRSRSNVVIVFNLALANLLACVGKSVV</sequence>
<protein>
    <submittedName>
        <fullName evidence="1">Uncharacterized protein</fullName>
    </submittedName>
</protein>
<dbReference type="AlphaFoldDB" id="A0ABD0K8P9"/>
<organism evidence="1 2">
    <name type="scientific">Batillaria attramentaria</name>
    <dbReference type="NCBI Taxonomy" id="370345"/>
    <lineage>
        <taxon>Eukaryota</taxon>
        <taxon>Metazoa</taxon>
        <taxon>Spiralia</taxon>
        <taxon>Lophotrochozoa</taxon>
        <taxon>Mollusca</taxon>
        <taxon>Gastropoda</taxon>
        <taxon>Caenogastropoda</taxon>
        <taxon>Sorbeoconcha</taxon>
        <taxon>Cerithioidea</taxon>
        <taxon>Batillariidae</taxon>
        <taxon>Batillaria</taxon>
    </lineage>
</organism>
<name>A0ABD0K8P9_9CAEN</name>